<dbReference type="GO" id="GO:0050660">
    <property type="term" value="F:flavin adenine dinucleotide binding"/>
    <property type="evidence" value="ECO:0007669"/>
    <property type="project" value="InterPro"/>
</dbReference>
<dbReference type="PRINTS" id="PR00469">
    <property type="entry name" value="PNDRDTASEII"/>
</dbReference>
<gene>
    <name evidence="8" type="ORF">AU192_08465</name>
</gene>
<evidence type="ECO:0000256" key="6">
    <source>
        <dbReference type="ARBA" id="ARBA00023002"/>
    </source>
</evidence>
<dbReference type="InterPro" id="IPR020946">
    <property type="entry name" value="Flavin_mOase-like"/>
</dbReference>
<dbReference type="Gene3D" id="3.50.50.60">
    <property type="entry name" value="FAD/NAD(P)-binding domain"/>
    <property type="match status" value="1"/>
</dbReference>
<keyword evidence="7 8" id="KW-0503">Monooxygenase</keyword>
<dbReference type="PRINTS" id="PR00368">
    <property type="entry name" value="FADPNR"/>
</dbReference>
<dbReference type="PANTHER" id="PTHR43872">
    <property type="entry name" value="MONOOXYGENASE, PUTATIVE (AFU_ORTHOLOGUE AFUA_8G02570)-RELATED"/>
    <property type="match status" value="1"/>
</dbReference>
<dbReference type="RefSeq" id="WP_064400200.1">
    <property type="nucleotide sequence ID" value="NZ_LQIR01000069.1"/>
</dbReference>
<comment type="caution">
    <text evidence="8">The sequence shown here is derived from an EMBL/GenBank/DDBJ whole genome shotgun (WGS) entry which is preliminary data.</text>
</comment>
<dbReference type="Proteomes" id="UP000053707">
    <property type="component" value="Unassembled WGS sequence"/>
</dbReference>
<dbReference type="AlphaFoldDB" id="A0A100ZZR0"/>
<accession>A0A100ZZR0</accession>
<dbReference type="SUPFAM" id="SSF51905">
    <property type="entry name" value="FAD/NAD(P)-binding domain"/>
    <property type="match status" value="2"/>
</dbReference>
<evidence type="ECO:0000256" key="2">
    <source>
        <dbReference type="ARBA" id="ARBA00010139"/>
    </source>
</evidence>
<keyword evidence="4" id="KW-0274">FAD</keyword>
<dbReference type="PANTHER" id="PTHR43872:SF1">
    <property type="entry name" value="MONOOXYGENASE, PUTATIVE (AFU_ORTHOLOGUE AFUA_8G02570)-RELATED"/>
    <property type="match status" value="1"/>
</dbReference>
<comment type="similarity">
    <text evidence="2">Belongs to the FAD-binding monooxygenase family.</text>
</comment>
<dbReference type="Pfam" id="PF00743">
    <property type="entry name" value="FMO-like"/>
    <property type="match status" value="1"/>
</dbReference>
<dbReference type="FunFam" id="3.50.50.60:FF:000228">
    <property type="entry name" value="FAD-containing monooxygenase EthA"/>
    <property type="match status" value="1"/>
</dbReference>
<evidence type="ECO:0000256" key="3">
    <source>
        <dbReference type="ARBA" id="ARBA00022630"/>
    </source>
</evidence>
<dbReference type="InterPro" id="IPR051820">
    <property type="entry name" value="FAD-binding_MO"/>
</dbReference>
<reference evidence="8 9" key="1">
    <citation type="submission" date="2016-01" db="EMBL/GenBank/DDBJ databases">
        <authorList>
            <consortium name="TB Trials Study Group"/>
            <person name="Sutton G."/>
            <person name="Brinkac L."/>
            <person name="Sanka R."/>
            <person name="Adams M."/>
            <person name="Lau E.L."/>
            <person name="Macaden R."/>
            <person name="Grewal H.M.S."/>
        </authorList>
    </citation>
    <scope>NUCLEOTIDE SEQUENCE [LARGE SCALE GENOMIC DNA]</scope>
    <source>
        <strain evidence="8 9">IS-1744</strain>
    </source>
</reference>
<protein>
    <submittedName>
        <fullName evidence="8">FAD-containing monooxygenase EthA</fullName>
    </submittedName>
</protein>
<dbReference type="EMBL" id="LQIR01000069">
    <property type="protein sequence ID" value="KUI06567.1"/>
    <property type="molecule type" value="Genomic_DNA"/>
</dbReference>
<evidence type="ECO:0000256" key="4">
    <source>
        <dbReference type="ARBA" id="ARBA00022827"/>
    </source>
</evidence>
<dbReference type="GO" id="GO:0050661">
    <property type="term" value="F:NADP binding"/>
    <property type="evidence" value="ECO:0007669"/>
    <property type="project" value="InterPro"/>
</dbReference>
<evidence type="ECO:0000313" key="8">
    <source>
        <dbReference type="EMBL" id="KUI06567.1"/>
    </source>
</evidence>
<comment type="cofactor">
    <cofactor evidence="1">
        <name>FAD</name>
        <dbReference type="ChEBI" id="CHEBI:57692"/>
    </cofactor>
</comment>
<sequence>MSAPDFDVLIIGAGLAGVGAACHVTRSLPHKSLALLERREHLGGTWDLFRYPGIRSDVDMLTLGYGFRPWRSPDIVARGDKIRQYIADTAAEFGIAEKILYGFKVLSAEWSTTHCRWTVNAVHEATGEIRHYSCGFLINCTGYYNYDVGYLPDFPGADQFNGRFVHTQHWPQDLDYTGMRVVVIGSGATAVTVVPAMASGAEHVTMLQRSPSYVMSLPAFDKVSEFLGRVLPEETVYGLARKRNIVMQRKVYLACRRWPRLSRRLLLRHVRRRVGPSIDMRHFTPRYMPFDERLCVASDGDFFKAVKSGSASIVTDEIERFTEGGILLKSGCELEADLIVAATGLNLQFLGGMQLTVDGVPCDPSTRMTYKSVLVEDVPNFAWLFGYINAAYTLKADIASAYLCRLLKHMDDNAFAVARPCDSNACSTAASVMDDLHSGYIRRAQNLLPRQGSAVPWKVLMHYEKDCRLLLEDPIDDGILSFSGAPVGAVA</sequence>
<keyword evidence="6" id="KW-0560">Oxidoreductase</keyword>
<dbReference type="FunFam" id="3.50.50.60:FF:000384">
    <property type="entry name" value="FAD-containing monooxygenase MymA"/>
    <property type="match status" value="1"/>
</dbReference>
<keyword evidence="3" id="KW-0285">Flavoprotein</keyword>
<evidence type="ECO:0000256" key="1">
    <source>
        <dbReference type="ARBA" id="ARBA00001974"/>
    </source>
</evidence>
<name>A0A100ZZR0_9MYCO</name>
<organism evidence="8 9">
    <name type="scientific">Mycobacterium lehmannii</name>
    <dbReference type="NCBI Taxonomy" id="2048550"/>
    <lineage>
        <taxon>Bacteria</taxon>
        <taxon>Bacillati</taxon>
        <taxon>Actinomycetota</taxon>
        <taxon>Actinomycetes</taxon>
        <taxon>Mycobacteriales</taxon>
        <taxon>Mycobacteriaceae</taxon>
        <taxon>Mycobacterium</taxon>
    </lineage>
</organism>
<keyword evidence="9" id="KW-1185">Reference proteome</keyword>
<dbReference type="InterPro" id="IPR036188">
    <property type="entry name" value="FAD/NAD-bd_sf"/>
</dbReference>
<dbReference type="GO" id="GO:0004499">
    <property type="term" value="F:N,N-dimethylaniline monooxygenase activity"/>
    <property type="evidence" value="ECO:0007669"/>
    <property type="project" value="InterPro"/>
</dbReference>
<evidence type="ECO:0000256" key="5">
    <source>
        <dbReference type="ARBA" id="ARBA00022857"/>
    </source>
</evidence>
<proteinExistence type="inferred from homology"/>
<evidence type="ECO:0000313" key="9">
    <source>
        <dbReference type="Proteomes" id="UP000053707"/>
    </source>
</evidence>
<keyword evidence="5" id="KW-0521">NADP</keyword>
<evidence type="ECO:0000256" key="7">
    <source>
        <dbReference type="ARBA" id="ARBA00023033"/>
    </source>
</evidence>
<dbReference type="Pfam" id="PF13450">
    <property type="entry name" value="NAD_binding_8"/>
    <property type="match status" value="1"/>
</dbReference>